<keyword evidence="4" id="KW-1185">Reference proteome</keyword>
<dbReference type="AlphaFoldDB" id="A0AAV6YY59"/>
<feature type="compositionally biased region" description="Polar residues" evidence="1">
    <location>
        <begin position="159"/>
        <end position="168"/>
    </location>
</feature>
<dbReference type="GO" id="GO:0017119">
    <property type="term" value="C:Golgi transport complex"/>
    <property type="evidence" value="ECO:0007669"/>
    <property type="project" value="InterPro"/>
</dbReference>
<sequence length="178" mass="19836">MNPGRTRIQRRERAAGSRTDRVELPPADLGPSSALNQTLTLLREVLVSHDSSVVPLDARQADFVQVLSCILDPLLQMCTVSASNLGTADMATYMVNCLYVMKTTLALFEFTDKRLEMLQFQIDAHLDTLINEQASYVLTRAGLSQIYSCLQQHKPEQVRSGNDTSVNPLMSRGGHTYY</sequence>
<organism evidence="3 4">
    <name type="scientific">Engystomops pustulosus</name>
    <name type="common">Tungara frog</name>
    <name type="synonym">Physalaemus pustulosus</name>
    <dbReference type="NCBI Taxonomy" id="76066"/>
    <lineage>
        <taxon>Eukaryota</taxon>
        <taxon>Metazoa</taxon>
        <taxon>Chordata</taxon>
        <taxon>Craniata</taxon>
        <taxon>Vertebrata</taxon>
        <taxon>Euteleostomi</taxon>
        <taxon>Amphibia</taxon>
        <taxon>Batrachia</taxon>
        <taxon>Anura</taxon>
        <taxon>Neobatrachia</taxon>
        <taxon>Hyloidea</taxon>
        <taxon>Leptodactylidae</taxon>
        <taxon>Leiuperinae</taxon>
        <taxon>Engystomops</taxon>
    </lineage>
</organism>
<evidence type="ECO:0000259" key="2">
    <source>
        <dbReference type="Pfam" id="PF20653"/>
    </source>
</evidence>
<dbReference type="PANTHER" id="PTHR21506:SF0">
    <property type="entry name" value="CONSERVED OLIGOMERIC GOLGI COMPLEX SUBUNIT 6"/>
    <property type="match status" value="1"/>
</dbReference>
<protein>
    <recommendedName>
        <fullName evidence="2">Conserved Oligomeric Golgi complex subunit 6 C-terminal domain-containing protein</fullName>
    </recommendedName>
</protein>
<proteinExistence type="predicted"/>
<accession>A0AAV6YY59</accession>
<evidence type="ECO:0000313" key="4">
    <source>
        <dbReference type="Proteomes" id="UP000824782"/>
    </source>
</evidence>
<feature type="domain" description="Conserved Oligomeric Golgi complex subunit 6 C-terminal" evidence="2">
    <location>
        <begin position="20"/>
        <end position="169"/>
    </location>
</feature>
<name>A0AAV6YY59_ENGPU</name>
<reference evidence="3" key="1">
    <citation type="thesis" date="2020" institute="ProQuest LLC" country="789 East Eisenhower Parkway, Ann Arbor, MI, USA">
        <title>Comparative Genomics and Chromosome Evolution.</title>
        <authorList>
            <person name="Mudd A.B."/>
        </authorList>
    </citation>
    <scope>NUCLEOTIDE SEQUENCE</scope>
    <source>
        <strain evidence="3">237g6f4</strain>
        <tissue evidence="3">Blood</tissue>
    </source>
</reference>
<dbReference type="Proteomes" id="UP000824782">
    <property type="component" value="Unassembled WGS sequence"/>
</dbReference>
<evidence type="ECO:0000313" key="3">
    <source>
        <dbReference type="EMBL" id="KAG8540790.1"/>
    </source>
</evidence>
<dbReference type="GO" id="GO:0006891">
    <property type="term" value="P:intra-Golgi vesicle-mediated transport"/>
    <property type="evidence" value="ECO:0007669"/>
    <property type="project" value="InterPro"/>
</dbReference>
<dbReference type="InterPro" id="IPR010490">
    <property type="entry name" value="COG6"/>
</dbReference>
<dbReference type="PANTHER" id="PTHR21506">
    <property type="entry name" value="COMPONENT OF OLIGOMERIC GOLGI COMPLEX 6"/>
    <property type="match status" value="1"/>
</dbReference>
<gene>
    <name evidence="3" type="ORF">GDO81_018540</name>
</gene>
<dbReference type="InterPro" id="IPR048369">
    <property type="entry name" value="COG6_C"/>
</dbReference>
<evidence type="ECO:0000256" key="1">
    <source>
        <dbReference type="SAM" id="MobiDB-lite"/>
    </source>
</evidence>
<feature type="region of interest" description="Disordered" evidence="1">
    <location>
        <begin position="158"/>
        <end position="178"/>
    </location>
</feature>
<comment type="caution">
    <text evidence="3">The sequence shown here is derived from an EMBL/GenBank/DDBJ whole genome shotgun (WGS) entry which is preliminary data.</text>
</comment>
<feature type="region of interest" description="Disordered" evidence="1">
    <location>
        <begin position="1"/>
        <end position="30"/>
    </location>
</feature>
<dbReference type="EMBL" id="WNYA01009258">
    <property type="protein sequence ID" value="KAG8540790.1"/>
    <property type="molecule type" value="Genomic_DNA"/>
</dbReference>
<feature type="compositionally biased region" description="Basic and acidic residues" evidence="1">
    <location>
        <begin position="9"/>
        <end position="23"/>
    </location>
</feature>
<dbReference type="Pfam" id="PF20653">
    <property type="entry name" value="COG6_C"/>
    <property type="match status" value="1"/>
</dbReference>